<feature type="compositionally biased region" description="Basic and acidic residues" evidence="2">
    <location>
        <begin position="699"/>
        <end position="720"/>
    </location>
</feature>
<keyword evidence="7" id="KW-1185">Reference proteome</keyword>
<feature type="region of interest" description="Disordered" evidence="2">
    <location>
        <begin position="840"/>
        <end position="971"/>
    </location>
</feature>
<dbReference type="Proteomes" id="UP001230051">
    <property type="component" value="Unassembled WGS sequence"/>
</dbReference>
<dbReference type="PANTHER" id="PTHR16207">
    <property type="entry name" value="SET DOMAIN-CONTAINING PROTEIN"/>
    <property type="match status" value="1"/>
</dbReference>
<feature type="domain" description="TASOR PIN" evidence="5">
    <location>
        <begin position="2571"/>
        <end position="2706"/>
    </location>
</feature>
<reference evidence="6" key="1">
    <citation type="submission" date="2022-02" db="EMBL/GenBank/DDBJ databases">
        <title>Atlantic sturgeon de novo genome assembly.</title>
        <authorList>
            <person name="Stock M."/>
            <person name="Klopp C."/>
            <person name="Guiguen Y."/>
            <person name="Cabau C."/>
            <person name="Parinello H."/>
            <person name="Santidrian Yebra-Pimentel E."/>
            <person name="Kuhl H."/>
            <person name="Dirks R.P."/>
            <person name="Guessner J."/>
            <person name="Wuertz S."/>
            <person name="Du K."/>
            <person name="Schartl M."/>
        </authorList>
    </citation>
    <scope>NUCLEOTIDE SEQUENCE</scope>
    <source>
        <strain evidence="6">STURGEONOMICS-FGT-2020</strain>
        <tissue evidence="6">Whole blood</tissue>
    </source>
</reference>
<evidence type="ECO:0000259" key="3">
    <source>
        <dbReference type="Pfam" id="PF12509"/>
    </source>
</evidence>
<feature type="compositionally biased region" description="Polar residues" evidence="2">
    <location>
        <begin position="1960"/>
        <end position="1970"/>
    </location>
</feature>
<dbReference type="InterPro" id="IPR046432">
    <property type="entry name" value="TASOR"/>
</dbReference>
<name>A0AAD8DG08_ACIOX</name>
<evidence type="ECO:0000256" key="2">
    <source>
        <dbReference type="SAM" id="MobiDB-lite"/>
    </source>
</evidence>
<feature type="compositionally biased region" description="Polar residues" evidence="2">
    <location>
        <begin position="902"/>
        <end position="919"/>
    </location>
</feature>
<dbReference type="PANTHER" id="PTHR16207:SF10">
    <property type="entry name" value="PROTEIN TASOR 2"/>
    <property type="match status" value="1"/>
</dbReference>
<comment type="similarity">
    <text evidence="1">Belongs to the TASOR family.</text>
</comment>
<evidence type="ECO:0000313" key="7">
    <source>
        <dbReference type="Proteomes" id="UP001230051"/>
    </source>
</evidence>
<gene>
    <name evidence="6" type="ORF">AOXY_G9988</name>
</gene>
<sequence length="2710" mass="303311">MENEKNSSVPSTDLFESISPGSSGYIENILPVLHNSYLNPESGKCFSYNHAYLVKNDVLLEKFNFSYVEKKKKGYKPEELEESFGFLLCEQENQAKQLCETGLKVGNSSCSTLGDPTKGVYISKYSDCLDLKPWHNGKSGCIVIFRLIKGRVKAVTENYTANFPKPSVGYDCHVSENIGTISSTSSSFQAYESTQYYMYELQNGAAVSCPRHICPFAIVGFLYSESKSSTSVLKNGENATQDKTAWHYCTWRGQIRIKDHSPVYHVALKSCIGAVIPSKLPEQLKIDSVMKVCDLKKALPEAAFKRESYCTSEVCLDGMYCSLYEVVNSAEEEDQLHLLTEELKEKDLALAQQLNDHGLLLFLSSSSFELDEENTCEKDHSLQALFVFPNSRTVTKDMKAPYFVRKSEDLISRDVMQILPALNYAEMKAEKFQTDQKTPPCELVEQHLHNYATLTRPGITDSSPIRDLFPLAEQYDVSRVDKHLYRTAKCPKSAVANLKSYFSGSDAYVLPVSKALELLAVYQNESCEDADDDCEIICYSPVSSPEAEQHMCWNEGDLDDQIRTLESGNASSHEHDIHKEGKSLEIAIQEAQGGDTERMEITGAQGTDQQDALSNKNRSKIIKTRDNKMPSGSSKDSRGKRKKPVLPVGPKTEGCSKNSNGNNIEKGKKPLASVDQQGTDKKERSSKRLTKNSGGNGKKLLDSDDQIHPKETTTGDELHPPKRKMKGESYRYGLKNIITDCGRVFVPHGSKVLHTDLIPTEQTTGAEGECKTHLCKEDSLASGADSELTQSVTESFHNAVDRIAPSEPEILKESEQPKDTQVKENELMDALKKLPLCKTNAGRGADSVKKQKTLAPAEQMVALIDPKETPTTDKPSSPKRKKQNDGNRENCEVENVGVNCGKSVSPQSVQALITDSKSIPPTIGSEERPTTKKYQRKRPAGEAESSKSTKTMEETKNSSRRGKKPLAPADQKVSVIDQIENNIVDGLSPLPSIQQPKKQVTKRRIVKERVNFQTRIAEYMKENGWLNFETTSDSSENQNTQTSPSGQPMLDFERNTRLSQPSDALNLLADLALSSSTSGTTHAVQSNKTSDVSKNMNTSACQENVSMADKHVESHTVLVCEAKLSPTGLDNCETLQQASLNSNIHLNLPRTPFPQGHPVTEELILGVIVKEHSYSQPSSVLMDLTDQPPLVSTNSAGSSKAELENVNEVALVGRVAPFIHQQQPFYDCQKSKKDPSFSQNMQESSCVKAGLSRVVFEVNGILKVTREWKENYEFALDSKYSNDPLDKCVARALHGPWNFNIEETFEQVHLILHMWIGLFYSKSTLRFFQTDTIQSSDQSKCIFQISPSKSVTQRAPPAGSCDSQIKHQSLQVPSVIQKAVKEPDMEALDRGEQSNEALDLTETNYEVLDLTVPKNTKNMVPHSTSELVPSETPEESWVSNYSDSRNEDVSETQLQDTTSAKAWSTAGKYSDKDCRANVELHKEMEDEEEDEDDNTGVSYMYPTRFLDTDKEYIELCNKATSLCIAKGKPYNGVQRTLIDDWMKRIAFVAVPVNERTTKRTCIQTEKLVHIYTTDPECKEKKMCKKEKSCNLTAALRTEKDNTISEAMETITNSGGIVAVTHSDNGEDINMQSPKIKELLDKNDNRKDKCLSVPEVNENLLPDESVVEQKMHRENESSCNSTAVPRTEKENTISEPTETVGNSVEAVAAMHSENGEAVSVQSPMMEQLLERNENQRQAILSDTEVKDSLSSDEPVMEQNMCRENESSWILTEGPRSEKDDNISEPTETVGNSSGTVAVMHIEHGEDISNQSSQMDEFLDGNENQREEILSDPEVYEDVSSDESVVAQKICIENEISWIIVAIPRREKENTISEPTETIANYGGTVAVMDSENGEDINIQSPTIEQLLDRNEKPKDECLPVSEVKENLLPDESVVEQKMHRENASSWILTEAAKSEKDDNISEPTETITDSGGTLGVLHSENGEAVHLQSPMIEQKLLERNENQREAILSDTEVKDSLLPDGSVIEQNMCRENGSSWILTEAPRSKKDDNISEPTETVGSSDGAVAVMHSEHGEDISNQSSHMDAFLDGNENQREEILSDPELHEDISSDESVVDSKERGSQLSNKPAHDYGACCWYSEFETDCVPVSQGRKEDLCGDSEEASSVVCSAVLDQNPASTKTQTELVGNVEENEGSIKLHISNRGKQHASRTYLQNMMDVDSLPTSSVVHITDCWGSQKTYANFSIVKPRENVCARTVQNSQKENWQLKGFNFLKAWEEMHYIKPDLTQNTLDREYLCFSDKLNQITKRNKHTDLSKASHANGSAFSPLTITFSDLGVVPDDSLQTTDLPLRNHQITVDMPQRTAIQEANKMNEFDNVTLPHLKKLTYVKDMREQQCEISDITTKCFQSHMSSMNHVCSGKRKELVLGTTSTDSQKRNKDFLQSSTRKPLPFQKVIDHLCTDLHQNLNAVVKESFKTKFKFYIIETKIDEFFENVKKILKKEGHAEVQLSYLDQPDECPSGPLIIIIRNEDISTHVHRIPHLVDLKKVPSVLFAGIDSIDDVLSFNYQDLFFRGGFIVCDGAVLESLELEHLKEIASVLEELNQQGRWKWWLHYKDSKMLKENGRTVSPGHAKKFFMDCCQEAGIVEVLPYHECDLISQEKPEYLNCMLRLQVQHITARFAVFITDKADETYGNNGVLAMDINTFLTHFKTFQY</sequence>
<dbReference type="InterPro" id="IPR056243">
    <property type="entry name" value="TASOR_ab_dom"/>
</dbReference>
<evidence type="ECO:0008006" key="8">
    <source>
        <dbReference type="Google" id="ProtNLM"/>
    </source>
</evidence>
<comment type="caution">
    <text evidence="6">The sequence shown here is derived from an EMBL/GenBank/DDBJ whole genome shotgun (WGS) entry which is preliminary data.</text>
</comment>
<feature type="region of interest" description="Disordered" evidence="2">
    <location>
        <begin position="603"/>
        <end position="725"/>
    </location>
</feature>
<feature type="region of interest" description="Disordered" evidence="2">
    <location>
        <begin position="1029"/>
        <end position="1052"/>
    </location>
</feature>
<feature type="region of interest" description="Disordered" evidence="2">
    <location>
        <begin position="2099"/>
        <end position="2122"/>
    </location>
</feature>
<evidence type="ECO:0000313" key="6">
    <source>
        <dbReference type="EMBL" id="KAK1169058.1"/>
    </source>
</evidence>
<dbReference type="Pfam" id="PF12509">
    <property type="entry name" value="DUF3715"/>
    <property type="match status" value="1"/>
</dbReference>
<evidence type="ECO:0000259" key="4">
    <source>
        <dbReference type="Pfam" id="PF23314"/>
    </source>
</evidence>
<feature type="compositionally biased region" description="Basic and acidic residues" evidence="2">
    <location>
        <begin position="939"/>
        <end position="957"/>
    </location>
</feature>
<feature type="region of interest" description="Disordered" evidence="2">
    <location>
        <begin position="1416"/>
        <end position="1466"/>
    </location>
</feature>
<evidence type="ECO:0000256" key="1">
    <source>
        <dbReference type="ARBA" id="ARBA00008058"/>
    </source>
</evidence>
<feature type="region of interest" description="Disordered" evidence="2">
    <location>
        <begin position="1670"/>
        <end position="1696"/>
    </location>
</feature>
<feature type="region of interest" description="Disordered" evidence="2">
    <location>
        <begin position="1952"/>
        <end position="1971"/>
    </location>
</feature>
<accession>A0AAD8DG08</accession>
<proteinExistence type="inferred from homology"/>
<feature type="compositionally biased region" description="Polar residues" evidence="2">
    <location>
        <begin position="1029"/>
        <end position="1046"/>
    </location>
</feature>
<evidence type="ECO:0000259" key="5">
    <source>
        <dbReference type="Pfam" id="PF24630"/>
    </source>
</evidence>
<feature type="compositionally biased region" description="Polar residues" evidence="2">
    <location>
        <begin position="1451"/>
        <end position="1462"/>
    </location>
</feature>
<dbReference type="Pfam" id="PF23314">
    <property type="entry name" value="TASOR_alpha-beta"/>
    <property type="match status" value="1"/>
</dbReference>
<feature type="compositionally biased region" description="Polar residues" evidence="2">
    <location>
        <begin position="1416"/>
        <end position="1427"/>
    </location>
</feature>
<dbReference type="InterPro" id="IPR056242">
    <property type="entry name" value="PIN_TASOR"/>
</dbReference>
<dbReference type="InterPro" id="IPR022188">
    <property type="entry name" value="TASOR_DUF3715"/>
</dbReference>
<organism evidence="6 7">
    <name type="scientific">Acipenser oxyrinchus oxyrinchus</name>
    <dbReference type="NCBI Taxonomy" id="40147"/>
    <lineage>
        <taxon>Eukaryota</taxon>
        <taxon>Metazoa</taxon>
        <taxon>Chordata</taxon>
        <taxon>Craniata</taxon>
        <taxon>Vertebrata</taxon>
        <taxon>Euteleostomi</taxon>
        <taxon>Actinopterygii</taxon>
        <taxon>Chondrostei</taxon>
        <taxon>Acipenseriformes</taxon>
        <taxon>Acipenseridae</taxon>
        <taxon>Acipenser</taxon>
    </lineage>
</organism>
<dbReference type="GO" id="GO:0005654">
    <property type="term" value="C:nucleoplasm"/>
    <property type="evidence" value="ECO:0007669"/>
    <property type="project" value="TreeGrafter"/>
</dbReference>
<dbReference type="GO" id="GO:0045814">
    <property type="term" value="P:negative regulation of gene expression, epigenetic"/>
    <property type="evidence" value="ECO:0007669"/>
    <property type="project" value="InterPro"/>
</dbReference>
<dbReference type="EMBL" id="JAGXEW010000008">
    <property type="protein sequence ID" value="KAK1169058.1"/>
    <property type="molecule type" value="Genomic_DNA"/>
</dbReference>
<protein>
    <recommendedName>
        <fullName evidence="8">DUF3715 domain-containing protein</fullName>
    </recommendedName>
</protein>
<feature type="compositionally biased region" description="Polar residues" evidence="2">
    <location>
        <begin position="604"/>
        <end position="616"/>
    </location>
</feature>
<feature type="domain" description="TASOR alpha/beta" evidence="4">
    <location>
        <begin position="2472"/>
        <end position="2567"/>
    </location>
</feature>
<feature type="domain" description="TASOR pseudo-PARP" evidence="3">
    <location>
        <begin position="69"/>
        <end position="215"/>
    </location>
</feature>
<dbReference type="Pfam" id="PF24630">
    <property type="entry name" value="PIN_TASOR"/>
    <property type="match status" value="1"/>
</dbReference>